<keyword evidence="1" id="KW-0805">Transcription regulation</keyword>
<dbReference type="InterPro" id="IPR036390">
    <property type="entry name" value="WH_DNA-bd_sf"/>
</dbReference>
<evidence type="ECO:0000256" key="2">
    <source>
        <dbReference type="ARBA" id="ARBA00023125"/>
    </source>
</evidence>
<keyword evidence="2" id="KW-0238">DNA-binding</keyword>
<dbReference type="SMART" id="SM00345">
    <property type="entry name" value="HTH_GNTR"/>
    <property type="match status" value="1"/>
</dbReference>
<dbReference type="RefSeq" id="WP_377545151.1">
    <property type="nucleotide sequence ID" value="NZ_JBHSBN010000007.1"/>
</dbReference>
<protein>
    <submittedName>
        <fullName evidence="5">GntR family transcriptional regulator</fullName>
    </submittedName>
</protein>
<name>A0ABV8KL49_9ACTN</name>
<organism evidence="5 6">
    <name type="scientific">Micromonospora zhanjiangensis</name>
    <dbReference type="NCBI Taxonomy" id="1522057"/>
    <lineage>
        <taxon>Bacteria</taxon>
        <taxon>Bacillati</taxon>
        <taxon>Actinomycetota</taxon>
        <taxon>Actinomycetes</taxon>
        <taxon>Micromonosporales</taxon>
        <taxon>Micromonosporaceae</taxon>
        <taxon>Micromonospora</taxon>
    </lineage>
</organism>
<dbReference type="PRINTS" id="PR00035">
    <property type="entry name" value="HTHGNTR"/>
</dbReference>
<dbReference type="CDD" id="cd07377">
    <property type="entry name" value="WHTH_GntR"/>
    <property type="match status" value="1"/>
</dbReference>
<evidence type="ECO:0000259" key="4">
    <source>
        <dbReference type="PROSITE" id="PS50949"/>
    </source>
</evidence>
<dbReference type="Pfam" id="PF00392">
    <property type="entry name" value="GntR"/>
    <property type="match status" value="1"/>
</dbReference>
<reference evidence="6" key="1">
    <citation type="journal article" date="2019" name="Int. J. Syst. Evol. Microbiol.">
        <title>The Global Catalogue of Microorganisms (GCM) 10K type strain sequencing project: providing services to taxonomists for standard genome sequencing and annotation.</title>
        <authorList>
            <consortium name="The Broad Institute Genomics Platform"/>
            <consortium name="The Broad Institute Genome Sequencing Center for Infectious Disease"/>
            <person name="Wu L."/>
            <person name="Ma J."/>
        </authorList>
    </citation>
    <scope>NUCLEOTIDE SEQUENCE [LARGE SCALE GENOMIC DNA]</scope>
    <source>
        <strain evidence="6">2902at01</strain>
    </source>
</reference>
<keyword evidence="6" id="KW-1185">Reference proteome</keyword>
<dbReference type="PANTHER" id="PTHR44846:SF1">
    <property type="entry name" value="MANNOSYL-D-GLYCERATE TRANSPORT_METABOLISM SYSTEM REPRESSOR MNGR-RELATED"/>
    <property type="match status" value="1"/>
</dbReference>
<feature type="domain" description="HTH gntR-type" evidence="4">
    <location>
        <begin position="25"/>
        <end position="93"/>
    </location>
</feature>
<proteinExistence type="predicted"/>
<dbReference type="EMBL" id="JBHSBN010000007">
    <property type="protein sequence ID" value="MFC4106845.1"/>
    <property type="molecule type" value="Genomic_DNA"/>
</dbReference>
<evidence type="ECO:0000256" key="3">
    <source>
        <dbReference type="ARBA" id="ARBA00023163"/>
    </source>
</evidence>
<dbReference type="SUPFAM" id="SSF46785">
    <property type="entry name" value="Winged helix' DNA-binding domain"/>
    <property type="match status" value="1"/>
</dbReference>
<evidence type="ECO:0000313" key="6">
    <source>
        <dbReference type="Proteomes" id="UP001595868"/>
    </source>
</evidence>
<sequence length="101" mass="11301">MNRLDSMVWLDRWHRDDMIDPWSPRSFAEQLADALRAKIDSGEWSPGRKLPGEVTLAQTYEVARGTVRAALDLLREEGRVVTFTGRGTFVTPEATGDPGAQ</sequence>
<dbReference type="Gene3D" id="1.10.10.10">
    <property type="entry name" value="Winged helix-like DNA-binding domain superfamily/Winged helix DNA-binding domain"/>
    <property type="match status" value="1"/>
</dbReference>
<gene>
    <name evidence="5" type="ORF">ACFOX0_13020</name>
</gene>
<dbReference type="PANTHER" id="PTHR44846">
    <property type="entry name" value="MANNOSYL-D-GLYCERATE TRANSPORT/METABOLISM SYSTEM REPRESSOR MNGR-RELATED"/>
    <property type="match status" value="1"/>
</dbReference>
<dbReference type="Proteomes" id="UP001595868">
    <property type="component" value="Unassembled WGS sequence"/>
</dbReference>
<dbReference type="PROSITE" id="PS50949">
    <property type="entry name" value="HTH_GNTR"/>
    <property type="match status" value="1"/>
</dbReference>
<evidence type="ECO:0000313" key="5">
    <source>
        <dbReference type="EMBL" id="MFC4106845.1"/>
    </source>
</evidence>
<keyword evidence="3" id="KW-0804">Transcription</keyword>
<dbReference type="InterPro" id="IPR050679">
    <property type="entry name" value="Bact_HTH_transcr_reg"/>
</dbReference>
<evidence type="ECO:0000256" key="1">
    <source>
        <dbReference type="ARBA" id="ARBA00023015"/>
    </source>
</evidence>
<dbReference type="InterPro" id="IPR000524">
    <property type="entry name" value="Tscrpt_reg_HTH_GntR"/>
</dbReference>
<dbReference type="InterPro" id="IPR036388">
    <property type="entry name" value="WH-like_DNA-bd_sf"/>
</dbReference>
<comment type="caution">
    <text evidence="5">The sequence shown here is derived from an EMBL/GenBank/DDBJ whole genome shotgun (WGS) entry which is preliminary data.</text>
</comment>
<accession>A0ABV8KL49</accession>